<dbReference type="SUPFAM" id="SSF52540">
    <property type="entry name" value="P-loop containing nucleoside triphosphate hydrolases"/>
    <property type="match status" value="1"/>
</dbReference>
<dbReference type="PANTHER" id="PTHR10704:SF44">
    <property type="entry name" value="LD35051P-RELATED"/>
    <property type="match status" value="1"/>
</dbReference>
<dbReference type="InterPro" id="IPR051135">
    <property type="entry name" value="Gal/GlcNAc/GalNAc_ST"/>
</dbReference>
<dbReference type="GO" id="GO:0006790">
    <property type="term" value="P:sulfur compound metabolic process"/>
    <property type="evidence" value="ECO:0007669"/>
    <property type="project" value="TreeGrafter"/>
</dbReference>
<protein>
    <recommendedName>
        <fullName evidence="3">Sulfotransferase</fullName>
    </recommendedName>
</protein>
<gene>
    <name evidence="1" type="ORF">B4088_3376</name>
</gene>
<evidence type="ECO:0000313" key="1">
    <source>
        <dbReference type="EMBL" id="KZD63304.1"/>
    </source>
</evidence>
<dbReference type="Gene3D" id="3.40.50.300">
    <property type="entry name" value="P-loop containing nucleotide triphosphate hydrolases"/>
    <property type="match status" value="1"/>
</dbReference>
<sequence length="271" mass="32707">MKRPFLILSHHRSGSNFLNELIQYHNNFTSINEPLSMHTNIFREKDLIPWTMEEYNPEHFHIDLNEQPGVIEFMHELKKWLLNPTDYNIRGFKETLLFDKLGWLKEYLPTLKIIFLIRDPRAVITSVMKRNLHNSLWNYKETITNYIDNYMTEEFVNPENILELSTYSWKIRYQLAKQNCHLFDHIFIRLEDIMLDPIETLHKIMSFLENDIDTSQLAFIRQSSLRTLGGTFSSYRQSDDVLNSWRKVLTDDHQQYIQRKLREEMEGLKYL</sequence>
<dbReference type="GO" id="GO:0001517">
    <property type="term" value="F:N-acetylglucosamine 6-O-sulfotransferase activity"/>
    <property type="evidence" value="ECO:0007669"/>
    <property type="project" value="TreeGrafter"/>
</dbReference>
<evidence type="ECO:0008006" key="3">
    <source>
        <dbReference type="Google" id="ProtNLM"/>
    </source>
</evidence>
<dbReference type="EMBL" id="LJKE01000058">
    <property type="protein sequence ID" value="KZD63304.1"/>
    <property type="molecule type" value="Genomic_DNA"/>
</dbReference>
<dbReference type="Pfam" id="PF13469">
    <property type="entry name" value="Sulfotransfer_3"/>
    <property type="match status" value="1"/>
</dbReference>
<dbReference type="PANTHER" id="PTHR10704">
    <property type="entry name" value="CARBOHYDRATE SULFOTRANSFERASE"/>
    <property type="match status" value="1"/>
</dbReference>
<dbReference type="PATRIC" id="fig|1396.535.peg.4881"/>
<dbReference type="AlphaFoldDB" id="A0A164NBE2"/>
<reference evidence="1 2" key="1">
    <citation type="submission" date="2015-09" db="EMBL/GenBank/DDBJ databases">
        <title>Bacillus cereus food isolates.</title>
        <authorList>
            <person name="Boekhorst J."/>
        </authorList>
    </citation>
    <scope>NUCLEOTIDE SEQUENCE [LARGE SCALE GENOMIC DNA]</scope>
    <source>
        <strain evidence="1 2">B4088</strain>
    </source>
</reference>
<dbReference type="GO" id="GO:0006044">
    <property type="term" value="P:N-acetylglucosamine metabolic process"/>
    <property type="evidence" value="ECO:0007669"/>
    <property type="project" value="TreeGrafter"/>
</dbReference>
<name>A0A164NBE2_BACCE</name>
<accession>A0A164NBE2</accession>
<evidence type="ECO:0000313" key="2">
    <source>
        <dbReference type="Proteomes" id="UP000076482"/>
    </source>
</evidence>
<comment type="caution">
    <text evidence="1">The sequence shown here is derived from an EMBL/GenBank/DDBJ whole genome shotgun (WGS) entry which is preliminary data.</text>
</comment>
<dbReference type="RefSeq" id="WP_000828356.1">
    <property type="nucleotide sequence ID" value="NZ_LJKE01000058.1"/>
</dbReference>
<dbReference type="Proteomes" id="UP000076482">
    <property type="component" value="Unassembled WGS sequence"/>
</dbReference>
<dbReference type="InterPro" id="IPR027417">
    <property type="entry name" value="P-loop_NTPase"/>
</dbReference>
<organism evidence="1 2">
    <name type="scientific">Bacillus cereus</name>
    <dbReference type="NCBI Taxonomy" id="1396"/>
    <lineage>
        <taxon>Bacteria</taxon>
        <taxon>Bacillati</taxon>
        <taxon>Bacillota</taxon>
        <taxon>Bacilli</taxon>
        <taxon>Bacillales</taxon>
        <taxon>Bacillaceae</taxon>
        <taxon>Bacillus</taxon>
        <taxon>Bacillus cereus group</taxon>
    </lineage>
</organism>
<proteinExistence type="predicted"/>